<name>A0A5C8Z4Y0_9ACTN</name>
<feature type="region of interest" description="Disordered" evidence="4">
    <location>
        <begin position="1"/>
        <end position="25"/>
    </location>
</feature>
<dbReference type="InterPro" id="IPR039994">
    <property type="entry name" value="NO66-like"/>
</dbReference>
<proteinExistence type="predicted"/>
<evidence type="ECO:0000313" key="6">
    <source>
        <dbReference type="EMBL" id="TXR52248.1"/>
    </source>
</evidence>
<sequence>MATPTPATPTAPRSTRPAPTPRASTLRTADVTAELERELAAPVPAGTGAGPSPLARCFGTTPERFAAEHWNRAPLLVRAADRGHALARGFDDLLSPADVDALLGPRGLRTPFFAMVRDGVTLPRSSYTRAANAGNQRLGDLPDPDGIARNHAEGATIVLNALHRVWPALGVFCRDLAAELGCQTQTNVYVTPPGAQGFKPHHDTHDVLVLQVDGRKHWTIHPPAVELPLRTQPSKDLGPDPVGGREPLVDTVLEPGDALYLPRGYLHSAQTTDDRSIHLTVGLLATTWQDVLTDLLASAGKGGGEDSLALRRALPLPVEAEGPTGLESDVAVFRRAALAWLEQLDDDAVERVVAARRRQAVPLEPVGPLSQDRAARTLGADGAVRPRIGLHARVEVAGDRVELRVDQRTVSFPGWVEPALRAALAGPSSPSSLAGSGVAIDADDAQVLLRRLLRERVLVPAGQVPEGTS</sequence>
<dbReference type="InterPro" id="IPR003347">
    <property type="entry name" value="JmjC_dom"/>
</dbReference>
<feature type="domain" description="JmjC" evidence="5">
    <location>
        <begin position="154"/>
        <end position="300"/>
    </location>
</feature>
<comment type="cofactor">
    <cofactor evidence="1">
        <name>Fe(2+)</name>
        <dbReference type="ChEBI" id="CHEBI:29033"/>
    </cofactor>
</comment>
<gene>
    <name evidence="6" type="ORF">FMM08_20840</name>
</gene>
<protein>
    <submittedName>
        <fullName evidence="6">Cupin</fullName>
    </submittedName>
</protein>
<evidence type="ECO:0000256" key="2">
    <source>
        <dbReference type="ARBA" id="ARBA00022723"/>
    </source>
</evidence>
<evidence type="ECO:0000256" key="1">
    <source>
        <dbReference type="ARBA" id="ARBA00001954"/>
    </source>
</evidence>
<dbReference type="PANTHER" id="PTHR13096:SF8">
    <property type="entry name" value="RIBOSOMAL OXYGENASE 1"/>
    <property type="match status" value="1"/>
</dbReference>
<keyword evidence="3" id="KW-0408">Iron</keyword>
<dbReference type="GO" id="GO:0046872">
    <property type="term" value="F:metal ion binding"/>
    <property type="evidence" value="ECO:0007669"/>
    <property type="project" value="UniProtKB-KW"/>
</dbReference>
<dbReference type="SUPFAM" id="SSF51197">
    <property type="entry name" value="Clavaminate synthase-like"/>
    <property type="match status" value="1"/>
</dbReference>
<keyword evidence="2" id="KW-0479">Metal-binding</keyword>
<keyword evidence="7" id="KW-1185">Reference proteome</keyword>
<evidence type="ECO:0000313" key="7">
    <source>
        <dbReference type="Proteomes" id="UP000321234"/>
    </source>
</evidence>
<dbReference type="EMBL" id="VKAC01000016">
    <property type="protein sequence ID" value="TXR52248.1"/>
    <property type="molecule type" value="Genomic_DNA"/>
</dbReference>
<accession>A0A5C8Z4Y0</accession>
<dbReference type="PROSITE" id="PS51184">
    <property type="entry name" value="JMJC"/>
    <property type="match status" value="1"/>
</dbReference>
<dbReference type="Pfam" id="PF08007">
    <property type="entry name" value="JmjC_2"/>
    <property type="match status" value="1"/>
</dbReference>
<dbReference type="OrthoDB" id="9764016at2"/>
<dbReference type="Gene3D" id="2.60.120.650">
    <property type="entry name" value="Cupin"/>
    <property type="match status" value="1"/>
</dbReference>
<comment type="caution">
    <text evidence="6">The sequence shown here is derived from an EMBL/GenBank/DDBJ whole genome shotgun (WGS) entry which is preliminary data.</text>
</comment>
<reference evidence="6 7" key="1">
    <citation type="submission" date="2019-07" db="EMBL/GenBank/DDBJ databases">
        <title>Quadrisphaera sp. strain DD2A genome sequencing and assembly.</title>
        <authorList>
            <person name="Kim I."/>
        </authorList>
    </citation>
    <scope>NUCLEOTIDE SEQUENCE [LARGE SCALE GENOMIC DNA]</scope>
    <source>
        <strain evidence="6 7">DD2A</strain>
    </source>
</reference>
<evidence type="ECO:0000259" key="5">
    <source>
        <dbReference type="PROSITE" id="PS51184"/>
    </source>
</evidence>
<dbReference type="GO" id="GO:0051864">
    <property type="term" value="F:histone H3K36 demethylase activity"/>
    <property type="evidence" value="ECO:0007669"/>
    <property type="project" value="TreeGrafter"/>
</dbReference>
<dbReference type="PANTHER" id="PTHR13096">
    <property type="entry name" value="MINA53 MYC INDUCED NUCLEAR ANTIGEN"/>
    <property type="match status" value="1"/>
</dbReference>
<organism evidence="6 7">
    <name type="scientific">Quadrisphaera setariae</name>
    <dbReference type="NCBI Taxonomy" id="2593304"/>
    <lineage>
        <taxon>Bacteria</taxon>
        <taxon>Bacillati</taxon>
        <taxon>Actinomycetota</taxon>
        <taxon>Actinomycetes</taxon>
        <taxon>Kineosporiales</taxon>
        <taxon>Kineosporiaceae</taxon>
        <taxon>Quadrisphaera</taxon>
    </lineage>
</organism>
<dbReference type="AlphaFoldDB" id="A0A5C8Z4Y0"/>
<dbReference type="Proteomes" id="UP000321234">
    <property type="component" value="Unassembled WGS sequence"/>
</dbReference>
<evidence type="ECO:0000256" key="4">
    <source>
        <dbReference type="SAM" id="MobiDB-lite"/>
    </source>
</evidence>
<dbReference type="GO" id="GO:0032453">
    <property type="term" value="F:histone H3K4 demethylase activity"/>
    <property type="evidence" value="ECO:0007669"/>
    <property type="project" value="TreeGrafter"/>
</dbReference>
<evidence type="ECO:0000256" key="3">
    <source>
        <dbReference type="ARBA" id="ARBA00023004"/>
    </source>
</evidence>